<dbReference type="Proteomes" id="UP000269221">
    <property type="component" value="Unassembled WGS sequence"/>
</dbReference>
<feature type="region of interest" description="Disordered" evidence="1">
    <location>
        <begin position="1"/>
        <end position="38"/>
    </location>
</feature>
<organism evidence="2 3">
    <name type="scientific">Hirundo rustica rustica</name>
    <dbReference type="NCBI Taxonomy" id="333673"/>
    <lineage>
        <taxon>Eukaryota</taxon>
        <taxon>Metazoa</taxon>
        <taxon>Chordata</taxon>
        <taxon>Craniata</taxon>
        <taxon>Vertebrata</taxon>
        <taxon>Euteleostomi</taxon>
        <taxon>Archelosauria</taxon>
        <taxon>Archosauria</taxon>
        <taxon>Dinosauria</taxon>
        <taxon>Saurischia</taxon>
        <taxon>Theropoda</taxon>
        <taxon>Coelurosauria</taxon>
        <taxon>Aves</taxon>
        <taxon>Neognathae</taxon>
        <taxon>Neoaves</taxon>
        <taxon>Telluraves</taxon>
        <taxon>Australaves</taxon>
        <taxon>Passeriformes</taxon>
        <taxon>Sylvioidea</taxon>
        <taxon>Hirundinidae</taxon>
        <taxon>Hirundo</taxon>
    </lineage>
</organism>
<sequence length="127" mass="14309">MRGRKQQAGNAEGREKERKSQSCVELPMGLQHREGKVRPGKLHVARKGLNLSRVFVSLTAAHGVKIFKILLGLNAELDGFALRKYGRGAFYYPTEPFGKEDYKVIKLRTATIERKCDEASKANSQFE</sequence>
<keyword evidence="3" id="KW-1185">Reference proteome</keyword>
<evidence type="ECO:0000313" key="3">
    <source>
        <dbReference type="Proteomes" id="UP000269221"/>
    </source>
</evidence>
<gene>
    <name evidence="2" type="ORF">DUI87_16448</name>
</gene>
<evidence type="ECO:0000313" key="2">
    <source>
        <dbReference type="EMBL" id="RMC06995.1"/>
    </source>
</evidence>
<evidence type="ECO:0000256" key="1">
    <source>
        <dbReference type="SAM" id="MobiDB-lite"/>
    </source>
</evidence>
<protein>
    <submittedName>
        <fullName evidence="2">Uncharacterized protein</fullName>
    </submittedName>
</protein>
<dbReference type="EMBL" id="QRBI01000120">
    <property type="protein sequence ID" value="RMC06995.1"/>
    <property type="molecule type" value="Genomic_DNA"/>
</dbReference>
<reference evidence="2 3" key="1">
    <citation type="submission" date="2018-07" db="EMBL/GenBank/DDBJ databases">
        <title>A high quality draft genome assembly of the barn swallow (H. rustica rustica).</title>
        <authorList>
            <person name="Formenti G."/>
            <person name="Chiara M."/>
            <person name="Poveda L."/>
            <person name="Francoijs K.-J."/>
            <person name="Bonisoli-Alquati A."/>
            <person name="Canova L."/>
            <person name="Gianfranceschi L."/>
            <person name="Horner D.S."/>
            <person name="Saino N."/>
        </authorList>
    </citation>
    <scope>NUCLEOTIDE SEQUENCE [LARGE SCALE GENOMIC DNA]</scope>
    <source>
        <strain evidence="2">Chelidonia</strain>
        <tissue evidence="2">Blood</tissue>
    </source>
</reference>
<dbReference type="AlphaFoldDB" id="A0A3M0K198"/>
<name>A0A3M0K198_HIRRU</name>
<proteinExistence type="predicted"/>
<comment type="caution">
    <text evidence="2">The sequence shown here is derived from an EMBL/GenBank/DDBJ whole genome shotgun (WGS) entry which is preliminary data.</text>
</comment>
<accession>A0A3M0K198</accession>